<dbReference type="GO" id="GO:0140662">
    <property type="term" value="F:ATP-dependent protein folding chaperone"/>
    <property type="evidence" value="ECO:0007669"/>
    <property type="project" value="InterPro"/>
</dbReference>
<protein>
    <recommendedName>
        <fullName evidence="4">Nascent polypeptide-associated complex subunit alpha-like UBA domain-containing protein</fullName>
    </recommendedName>
</protein>
<feature type="compositionally biased region" description="Acidic residues" evidence="3">
    <location>
        <begin position="470"/>
        <end position="482"/>
    </location>
</feature>
<sequence length="747" mass="80495">MESVVIGINFGSTNSSIAVLAPNGHFNVIANADGERMIPSVVGFSGDEEFSGTQALQQAVRNPKNTLEGFRKLIGKKFEEVKVSSDVTHPDMVAKDGLPAYKVQFKGQEHIFTVNEIVTKQLKHILEEAEAYLGSKVTGAVLAVPTYFTEHQREVLSKAATDAGINVLQIIQEPVAAALAYNFGQNPAKGDAQDKTALVLDMGASSFDITVLSVRGGIYTILETAHDEALGGAAFTEQLVQLVAQEFKKKTKVDVTGNKKALLKITTAAEITKKQLARSPMAPCSVESVADGLDYNGSINRLRFEMASAKHFARCNELIEHILEKAQMTAGAIDEILLVGGATRMPKFQSKLRDIFPETTMRLEQESDEAITVGCAAQASLIAGFEKEDIVASTKENITVTPHTVKPIGVVGSKDEFITIIPNHTPLPAKRVFEFGAAEAGQAEVYFALYEGEQDPLPPKKEKVEKVDVGSDDEDEEEDEEELPAKPTFHKTTLLAEVVLKELPAGAKAGELKIEATVQVDITNKLTITLREKKSGKQIHSNQLPDIMPPKKPTAAPAASTTKKALNPAERAEAIAAAVAAAQAAQNAKKAGLTGASSAPKATSSSKETAKDAVKDNKDSKENGDNAKEDGAEDDKDDEEEDKEAEKGQNAEAKAAMKNMTGYQQEIEREGLDSDKLEKATTIITDLIKKQKVEKAASQKEVEKLTLSKEAVELVMFEMELSKAVAEKHLKEHGGDVVRTLEALITA</sequence>
<dbReference type="InterPro" id="IPR013126">
    <property type="entry name" value="Hsp_70_fam"/>
</dbReference>
<dbReference type="SUPFAM" id="SSF100920">
    <property type="entry name" value="Heat shock protein 70kD (HSP70), peptide-binding domain"/>
    <property type="match status" value="1"/>
</dbReference>
<dbReference type="InterPro" id="IPR038922">
    <property type="entry name" value="HYPK_UBA"/>
</dbReference>
<feature type="compositionally biased region" description="Acidic residues" evidence="3">
    <location>
        <begin position="631"/>
        <end position="643"/>
    </location>
</feature>
<dbReference type="Pfam" id="PF19026">
    <property type="entry name" value="UBA_HYPK"/>
    <property type="match status" value="1"/>
</dbReference>
<evidence type="ECO:0000256" key="1">
    <source>
        <dbReference type="ARBA" id="ARBA00022741"/>
    </source>
</evidence>
<evidence type="ECO:0000259" key="4">
    <source>
        <dbReference type="Pfam" id="PF19026"/>
    </source>
</evidence>
<dbReference type="GO" id="GO:0005829">
    <property type="term" value="C:cytosol"/>
    <property type="evidence" value="ECO:0007669"/>
    <property type="project" value="TreeGrafter"/>
</dbReference>
<gene>
    <name evidence="5" type="ORF">KVV02_001621</name>
</gene>
<comment type="caution">
    <text evidence="5">The sequence shown here is derived from an EMBL/GenBank/DDBJ whole genome shotgun (WGS) entry which is preliminary data.</text>
</comment>
<accession>A0A9P8AC61</accession>
<name>A0A9P8AC61_MORAP</name>
<dbReference type="CDD" id="cd14361">
    <property type="entry name" value="UBA_HYPK"/>
    <property type="match status" value="1"/>
</dbReference>
<dbReference type="GO" id="GO:0005634">
    <property type="term" value="C:nucleus"/>
    <property type="evidence" value="ECO:0007669"/>
    <property type="project" value="TreeGrafter"/>
</dbReference>
<keyword evidence="2" id="KW-0067">ATP-binding</keyword>
<dbReference type="Proteomes" id="UP000717515">
    <property type="component" value="Unassembled WGS sequence"/>
</dbReference>
<dbReference type="Gene3D" id="3.90.640.10">
    <property type="entry name" value="Actin, Chain A, domain 4"/>
    <property type="match status" value="1"/>
</dbReference>
<feature type="compositionally biased region" description="Basic and acidic residues" evidence="3">
    <location>
        <begin position="608"/>
        <end position="630"/>
    </location>
</feature>
<dbReference type="PANTHER" id="PTHR45639">
    <property type="entry name" value="HSC70CB, ISOFORM G-RELATED"/>
    <property type="match status" value="1"/>
</dbReference>
<evidence type="ECO:0000313" key="5">
    <source>
        <dbReference type="EMBL" id="KAG9326442.1"/>
    </source>
</evidence>
<proteinExistence type="predicted"/>
<dbReference type="InterPro" id="IPR043129">
    <property type="entry name" value="ATPase_NBD"/>
</dbReference>
<evidence type="ECO:0000256" key="2">
    <source>
        <dbReference type="ARBA" id="ARBA00022840"/>
    </source>
</evidence>
<feature type="domain" description="Nascent polypeptide-associated complex subunit alpha-like UBA" evidence="4">
    <location>
        <begin position="707"/>
        <end position="745"/>
    </location>
</feature>
<dbReference type="Gene3D" id="2.60.34.10">
    <property type="entry name" value="Substrate Binding Domain Of DNAk, Chain A, domain 1"/>
    <property type="match status" value="1"/>
</dbReference>
<dbReference type="InterPro" id="IPR029047">
    <property type="entry name" value="HSP70_peptide-bd_sf"/>
</dbReference>
<keyword evidence="1" id="KW-0547">Nucleotide-binding</keyword>
<feature type="compositionally biased region" description="Low complexity" evidence="3">
    <location>
        <begin position="553"/>
        <end position="607"/>
    </location>
</feature>
<dbReference type="Pfam" id="PF00012">
    <property type="entry name" value="HSP70"/>
    <property type="match status" value="1"/>
</dbReference>
<evidence type="ECO:0000313" key="6">
    <source>
        <dbReference type="Proteomes" id="UP000717515"/>
    </source>
</evidence>
<dbReference type="SUPFAM" id="SSF53067">
    <property type="entry name" value="Actin-like ATPase domain"/>
    <property type="match status" value="2"/>
</dbReference>
<dbReference type="AlphaFoldDB" id="A0A9P8AC61"/>
<feature type="compositionally biased region" description="Basic and acidic residues" evidence="3">
    <location>
        <begin position="458"/>
        <end position="469"/>
    </location>
</feature>
<dbReference type="EMBL" id="JAIFTL010000019">
    <property type="protein sequence ID" value="KAG9326442.1"/>
    <property type="molecule type" value="Genomic_DNA"/>
</dbReference>
<organism evidence="5 6">
    <name type="scientific">Mortierella alpina</name>
    <name type="common">Oleaginous fungus</name>
    <name type="synonym">Mortierella renispora</name>
    <dbReference type="NCBI Taxonomy" id="64518"/>
    <lineage>
        <taxon>Eukaryota</taxon>
        <taxon>Fungi</taxon>
        <taxon>Fungi incertae sedis</taxon>
        <taxon>Mucoromycota</taxon>
        <taxon>Mortierellomycotina</taxon>
        <taxon>Mortierellomycetes</taxon>
        <taxon>Mortierellales</taxon>
        <taxon>Mortierellaceae</taxon>
        <taxon>Mortierella</taxon>
    </lineage>
</organism>
<evidence type="ECO:0000256" key="3">
    <source>
        <dbReference type="SAM" id="MobiDB-lite"/>
    </source>
</evidence>
<dbReference type="PRINTS" id="PR00301">
    <property type="entry name" value="HEATSHOCK70"/>
</dbReference>
<dbReference type="InterPro" id="IPR044034">
    <property type="entry name" value="NAC-like_UBA"/>
</dbReference>
<reference evidence="5" key="1">
    <citation type="submission" date="2021-07" db="EMBL/GenBank/DDBJ databases">
        <title>Draft genome of Mortierella alpina, strain LL118, isolated from an aspen leaf litter sample.</title>
        <authorList>
            <person name="Yang S."/>
            <person name="Vinatzer B.A."/>
        </authorList>
    </citation>
    <scope>NUCLEOTIDE SEQUENCE</scope>
    <source>
        <strain evidence="5">LL118</strain>
    </source>
</reference>
<feature type="region of interest" description="Disordered" evidence="3">
    <location>
        <begin position="533"/>
        <end position="661"/>
    </location>
</feature>
<dbReference type="PANTHER" id="PTHR45639:SF32">
    <property type="entry name" value="HEAT SHOCK PROTEIN PDR13"/>
    <property type="match status" value="1"/>
</dbReference>
<dbReference type="Gene3D" id="3.30.420.40">
    <property type="match status" value="2"/>
</dbReference>
<feature type="region of interest" description="Disordered" evidence="3">
    <location>
        <begin position="457"/>
        <end position="484"/>
    </location>
</feature>
<dbReference type="GO" id="GO:0005524">
    <property type="term" value="F:ATP binding"/>
    <property type="evidence" value="ECO:0007669"/>
    <property type="project" value="UniProtKB-KW"/>
</dbReference>
<dbReference type="FunFam" id="3.90.640.10:FF:000021">
    <property type="entry name" value="Heat shock protein 14"/>
    <property type="match status" value="1"/>
</dbReference>
<dbReference type="Gene3D" id="3.30.30.30">
    <property type="match status" value="1"/>
</dbReference>